<keyword evidence="1" id="KW-0808">Transferase</keyword>
<dbReference type="AlphaFoldDB" id="A0A4V0NEM2"/>
<dbReference type="InterPro" id="IPR029063">
    <property type="entry name" value="SAM-dependent_MTases_sf"/>
</dbReference>
<keyword evidence="1" id="KW-0489">Methyltransferase</keyword>
<dbReference type="SUPFAM" id="SSF53335">
    <property type="entry name" value="S-adenosyl-L-methionine-dependent methyltransferases"/>
    <property type="match status" value="1"/>
</dbReference>
<dbReference type="GO" id="GO:0008168">
    <property type="term" value="F:methyltransferase activity"/>
    <property type="evidence" value="ECO:0007669"/>
    <property type="project" value="UniProtKB-KW"/>
</dbReference>
<dbReference type="Gene3D" id="3.40.50.150">
    <property type="entry name" value="Vaccinia Virus protein VP39"/>
    <property type="match status" value="1"/>
</dbReference>
<dbReference type="GO" id="GO:0032259">
    <property type="term" value="P:methylation"/>
    <property type="evidence" value="ECO:0007669"/>
    <property type="project" value="UniProtKB-KW"/>
</dbReference>
<reference evidence="1 2" key="1">
    <citation type="submission" date="2015-09" db="EMBL/GenBank/DDBJ databases">
        <title>Sorangium comparison.</title>
        <authorList>
            <person name="Zaburannyi N."/>
            <person name="Bunk B."/>
            <person name="Overmann J."/>
            <person name="Mueller R."/>
        </authorList>
    </citation>
    <scope>NUCLEOTIDE SEQUENCE [LARGE SCALE GENOMIC DNA]</scope>
    <source>
        <strain evidence="1 2">So ceGT47</strain>
    </source>
</reference>
<dbReference type="OrthoDB" id="5419754at2"/>
<dbReference type="RefSeq" id="WP_129354413.1">
    <property type="nucleotide sequence ID" value="NZ_CP012670.1"/>
</dbReference>
<dbReference type="Pfam" id="PF13489">
    <property type="entry name" value="Methyltransf_23"/>
    <property type="match status" value="1"/>
</dbReference>
<dbReference type="EC" id="2.1.1.-" evidence="1"/>
<name>A0A4V0NEM2_SORCE</name>
<evidence type="ECO:0000313" key="2">
    <source>
        <dbReference type="Proteomes" id="UP000295781"/>
    </source>
</evidence>
<proteinExistence type="predicted"/>
<organism evidence="1 2">
    <name type="scientific">Sorangium cellulosum</name>
    <name type="common">Polyangium cellulosum</name>
    <dbReference type="NCBI Taxonomy" id="56"/>
    <lineage>
        <taxon>Bacteria</taxon>
        <taxon>Pseudomonadati</taxon>
        <taxon>Myxococcota</taxon>
        <taxon>Polyangia</taxon>
        <taxon>Polyangiales</taxon>
        <taxon>Polyangiaceae</taxon>
        <taxon>Sorangium</taxon>
    </lineage>
</organism>
<sequence>METTAYQQYSEESGDWLKKGRSRLLAHLVREFSPGKRPLEMLEVGAGVGQNLGVLTEFGVVDAIEVSPLGQDAIAGTGAARTLYSTSVPFELDRRYDVICALDVIEHIEDDRGALQWIHDHLNPGGIFVATVPAYPWLFSDHDRALQHFRRYTAGTFRRALPAAFRVEACAYFNQLLFPAAVGSRAAWSAARTLLPGKGSAKQSSPRSGLASAALGAVLRAEVDLIARGYRPRFGLSVFCVARRGAHA</sequence>
<gene>
    <name evidence="1" type="ORF">SOCEGT47_072320</name>
</gene>
<dbReference type="CDD" id="cd02440">
    <property type="entry name" value="AdoMet_MTases"/>
    <property type="match status" value="1"/>
</dbReference>
<dbReference type="EMBL" id="CP012670">
    <property type="protein sequence ID" value="AUX26662.1"/>
    <property type="molecule type" value="Genomic_DNA"/>
</dbReference>
<protein>
    <submittedName>
        <fullName evidence="1">Methyltransferase</fullName>
        <ecNumber evidence="1">2.1.1.-</ecNumber>
    </submittedName>
</protein>
<accession>A0A4V0NEM2</accession>
<evidence type="ECO:0000313" key="1">
    <source>
        <dbReference type="EMBL" id="AUX26662.1"/>
    </source>
</evidence>
<dbReference type="Proteomes" id="UP000295781">
    <property type="component" value="Chromosome"/>
</dbReference>